<dbReference type="InterPro" id="IPR009677">
    <property type="entry name" value="DUF1266"/>
</dbReference>
<proteinExistence type="predicted"/>
<evidence type="ECO:0000259" key="1">
    <source>
        <dbReference type="Pfam" id="PF06889"/>
    </source>
</evidence>
<evidence type="ECO:0000313" key="2">
    <source>
        <dbReference type="EMBL" id="QNS08582.1"/>
    </source>
</evidence>
<feature type="domain" description="DUF1266" evidence="1">
    <location>
        <begin position="69"/>
        <end position="171"/>
    </location>
</feature>
<dbReference type="AlphaFoldDB" id="A0A7H1BIM7"/>
<protein>
    <submittedName>
        <fullName evidence="2">DUF1266 domain-containing protein</fullName>
    </submittedName>
</protein>
<organism evidence="2 3">
    <name type="scientific">Streptomyces xanthii</name>
    <dbReference type="NCBI Taxonomy" id="2768069"/>
    <lineage>
        <taxon>Bacteria</taxon>
        <taxon>Bacillati</taxon>
        <taxon>Actinomycetota</taxon>
        <taxon>Actinomycetes</taxon>
        <taxon>Kitasatosporales</taxon>
        <taxon>Streptomycetaceae</taxon>
        <taxon>Streptomyces</taxon>
    </lineage>
</organism>
<keyword evidence="3" id="KW-1185">Reference proteome</keyword>
<gene>
    <name evidence="2" type="ORF">IAG42_07675</name>
</gene>
<reference evidence="2 3" key="1">
    <citation type="submission" date="2020-09" db="EMBL/GenBank/DDBJ databases">
        <title>A novel species.</title>
        <authorList>
            <person name="Gao J."/>
        </authorList>
    </citation>
    <scope>NUCLEOTIDE SEQUENCE [LARGE SCALE GENOMIC DNA]</scope>
    <source>
        <strain evidence="2 3">CRXT-Y-14</strain>
    </source>
</reference>
<dbReference type="Pfam" id="PF06889">
    <property type="entry name" value="DUF1266"/>
    <property type="match status" value="1"/>
</dbReference>
<dbReference type="Proteomes" id="UP000516428">
    <property type="component" value="Chromosome"/>
</dbReference>
<name>A0A7H1BIM7_9ACTN</name>
<dbReference type="KEGG" id="sxn:IAG42_07675"/>
<evidence type="ECO:0000313" key="3">
    <source>
        <dbReference type="Proteomes" id="UP000516428"/>
    </source>
</evidence>
<dbReference type="EMBL" id="CP061281">
    <property type="protein sequence ID" value="QNS08582.1"/>
    <property type="molecule type" value="Genomic_DNA"/>
</dbReference>
<accession>A0A7H1BIM7</accession>
<sequence length="183" mass="20708">MVSLSAPVSRDRDASRTTLYPFTRIDDDKARLWLAGQWEIATREELLGRLGGLARSGYRASARARYGVEPLAWDIALYTDITRRGFGCGLLDEADAWNLLRNVVPQLARTYDSWQEYAEDYLLGRRIWREDLSGRASSPQSLPAPQSVADAHVTALLDPADRKSPWNLVPWDAIRRPDRPVGR</sequence>